<dbReference type="InterPro" id="IPR004638">
    <property type="entry name" value="EmrB-like"/>
</dbReference>
<dbReference type="OrthoDB" id="9816041at2"/>
<dbReference type="GeneID" id="58718541"/>
<dbReference type="Gene3D" id="1.20.1720.10">
    <property type="entry name" value="Multidrug resistance protein D"/>
    <property type="match status" value="1"/>
</dbReference>
<sequence>MNMKAATSGIKTNGILIVMLMGAFVTILNQTLMNVALPSIMTDFNITASQGQWLTTGFMLVNGVMIPMTAFLIERFTTRQLYLFAMITFAIGTTISGFAGDYTVLIIGRMVQAIGAGIVMPLLTVVVLNLFPMERRGRAMGLIGLAMNFAPAIGPTLSGWIVQEYDWRNLFYIIIPFAILDVVVAFFLLKNVGKRTFPKLDFLGVILSTIGFGSLLLGFSNAGDHDFLSAKVIGFVLLGFVVLAVFIWYQGRAKAPLLNFKVFQHRTFTLTTTISFFVMMGLYGGMLLFPIFLQSVRHFTPLESGLVLLPGAVMTAALSPVTGILFDRFGAKYLSLIGLIIMAVTTFMFTDLTESTTLTYIVIVQTVRASGMAMVMMPLQTAALNSLPLSMAAHGSAMFNTVRQIAGSLGTALLITTMSKSASSYAKNMGAADVVGKTKEQIANHVLIHGIETAFLVSSILSVIAVILALFIKKKQQSLAPVVKKTEVMDS</sequence>
<evidence type="ECO:0000256" key="1">
    <source>
        <dbReference type="ARBA" id="ARBA00004651"/>
    </source>
</evidence>
<dbReference type="PROSITE" id="PS50850">
    <property type="entry name" value="MFS"/>
    <property type="match status" value="1"/>
</dbReference>
<dbReference type="RefSeq" id="WP_036087694.1">
    <property type="nucleotide sequence ID" value="NZ_CBCSHQ010000007.1"/>
</dbReference>
<evidence type="ECO:0000313" key="9">
    <source>
        <dbReference type="Proteomes" id="UP000029844"/>
    </source>
</evidence>
<dbReference type="STRING" id="1552123.EP57_14450"/>
<accession>A0A099W1S7</accession>
<evidence type="ECO:0000256" key="5">
    <source>
        <dbReference type="ARBA" id="ARBA00022989"/>
    </source>
</evidence>
<keyword evidence="3" id="KW-1003">Cell membrane</keyword>
<name>A0A099W1S7_9LIST</name>
<evidence type="ECO:0000256" key="2">
    <source>
        <dbReference type="ARBA" id="ARBA00022448"/>
    </source>
</evidence>
<dbReference type="GO" id="GO:0022857">
    <property type="term" value="F:transmembrane transporter activity"/>
    <property type="evidence" value="ECO:0007669"/>
    <property type="project" value="InterPro"/>
</dbReference>
<evidence type="ECO:0000256" key="3">
    <source>
        <dbReference type="ARBA" id="ARBA00022475"/>
    </source>
</evidence>
<keyword evidence="4" id="KW-0812">Transmembrane</keyword>
<dbReference type="Proteomes" id="UP000029844">
    <property type="component" value="Unassembled WGS sequence"/>
</dbReference>
<dbReference type="InterPro" id="IPR020846">
    <property type="entry name" value="MFS_dom"/>
</dbReference>
<dbReference type="GO" id="GO:0005886">
    <property type="term" value="C:plasma membrane"/>
    <property type="evidence" value="ECO:0007669"/>
    <property type="project" value="UniProtKB-SubCell"/>
</dbReference>
<protein>
    <submittedName>
        <fullName evidence="8">MFS transporter</fullName>
    </submittedName>
</protein>
<dbReference type="Gene3D" id="1.20.1250.20">
    <property type="entry name" value="MFS general substrate transporter like domains"/>
    <property type="match status" value="1"/>
</dbReference>
<proteinExistence type="predicted"/>
<gene>
    <name evidence="8" type="ORF">EP57_14450</name>
</gene>
<dbReference type="EMBL" id="JNFA01000029">
    <property type="protein sequence ID" value="KGL38368.1"/>
    <property type="molecule type" value="Genomic_DNA"/>
</dbReference>
<keyword evidence="5" id="KW-1133">Transmembrane helix</keyword>
<dbReference type="AlphaFoldDB" id="A0A099W1S7"/>
<dbReference type="CDD" id="cd17503">
    <property type="entry name" value="MFS_LmrB_MDR_like"/>
    <property type="match status" value="1"/>
</dbReference>
<dbReference type="PANTHER" id="PTHR42718">
    <property type="entry name" value="MAJOR FACILITATOR SUPERFAMILY MULTIDRUG TRANSPORTER MFSC"/>
    <property type="match status" value="1"/>
</dbReference>
<dbReference type="PRINTS" id="PR01036">
    <property type="entry name" value="TCRTETB"/>
</dbReference>
<reference evidence="8 9" key="1">
    <citation type="submission" date="2014-05" db="EMBL/GenBank/DDBJ databases">
        <title>Novel Listeriaceae from food processing environments.</title>
        <authorList>
            <person name="den Bakker H.C."/>
        </authorList>
    </citation>
    <scope>NUCLEOTIDE SEQUENCE [LARGE SCALE GENOMIC DNA]</scope>
    <source>
        <strain evidence="8 9">FSL A5-0281</strain>
    </source>
</reference>
<organism evidence="8 9">
    <name type="scientific">Listeria booriae</name>
    <dbReference type="NCBI Taxonomy" id="1552123"/>
    <lineage>
        <taxon>Bacteria</taxon>
        <taxon>Bacillati</taxon>
        <taxon>Bacillota</taxon>
        <taxon>Bacilli</taxon>
        <taxon>Bacillales</taxon>
        <taxon>Listeriaceae</taxon>
        <taxon>Listeria</taxon>
    </lineage>
</organism>
<feature type="domain" description="Major facilitator superfamily (MFS) profile" evidence="7">
    <location>
        <begin position="15"/>
        <end position="477"/>
    </location>
</feature>
<evidence type="ECO:0000256" key="4">
    <source>
        <dbReference type="ARBA" id="ARBA00022692"/>
    </source>
</evidence>
<keyword evidence="2" id="KW-0813">Transport</keyword>
<dbReference type="InterPro" id="IPR011701">
    <property type="entry name" value="MFS"/>
</dbReference>
<comment type="subcellular location">
    <subcellularLocation>
        <location evidence="1">Cell membrane</location>
        <topology evidence="1">Multi-pass membrane protein</topology>
    </subcellularLocation>
</comment>
<dbReference type="eggNOG" id="COG2814">
    <property type="taxonomic scope" value="Bacteria"/>
</dbReference>
<dbReference type="SUPFAM" id="SSF103473">
    <property type="entry name" value="MFS general substrate transporter"/>
    <property type="match status" value="1"/>
</dbReference>
<dbReference type="Pfam" id="PF07690">
    <property type="entry name" value="MFS_1"/>
    <property type="match status" value="1"/>
</dbReference>
<keyword evidence="9" id="KW-1185">Reference proteome</keyword>
<dbReference type="PANTHER" id="PTHR42718:SF24">
    <property type="entry name" value="MAJOR FACILITATOR SUPERFAMILY (MFS) PROFILE DOMAIN-CONTAINING PROTEIN"/>
    <property type="match status" value="1"/>
</dbReference>
<dbReference type="InterPro" id="IPR036259">
    <property type="entry name" value="MFS_trans_sf"/>
</dbReference>
<comment type="caution">
    <text evidence="8">The sequence shown here is derived from an EMBL/GenBank/DDBJ whole genome shotgun (WGS) entry which is preliminary data.</text>
</comment>
<keyword evidence="6" id="KW-0472">Membrane</keyword>
<dbReference type="NCBIfam" id="TIGR00711">
    <property type="entry name" value="efflux_EmrB"/>
    <property type="match status" value="1"/>
</dbReference>
<evidence type="ECO:0000259" key="7">
    <source>
        <dbReference type="PROSITE" id="PS50850"/>
    </source>
</evidence>
<evidence type="ECO:0000313" key="8">
    <source>
        <dbReference type="EMBL" id="KGL38368.1"/>
    </source>
</evidence>
<evidence type="ECO:0000256" key="6">
    <source>
        <dbReference type="ARBA" id="ARBA00023136"/>
    </source>
</evidence>